<dbReference type="GO" id="GO:0020037">
    <property type="term" value="F:heme binding"/>
    <property type="evidence" value="ECO:0007669"/>
    <property type="project" value="UniProtKB-UniRule"/>
</dbReference>
<protein>
    <recommendedName>
        <fullName evidence="8">Peroxidase</fullName>
        <ecNumber evidence="8">1.11.1.-</ecNumber>
    </recommendedName>
</protein>
<keyword evidence="6 8" id="KW-0560">Oxidoreductase</keyword>
<dbReference type="Gene3D" id="1.10.520.10">
    <property type="match status" value="1"/>
</dbReference>
<name>J0WW42_AURST</name>
<dbReference type="EMBL" id="JH687837">
    <property type="protein sequence ID" value="EJD37638.1"/>
    <property type="molecule type" value="Genomic_DNA"/>
</dbReference>
<dbReference type="PRINTS" id="PR00459">
    <property type="entry name" value="ASPEROXIDASE"/>
</dbReference>
<accession>J0WW42</accession>
<evidence type="ECO:0000256" key="7">
    <source>
        <dbReference type="ARBA" id="ARBA00023004"/>
    </source>
</evidence>
<sequence length="522" mass="57020">MTFFKLQALSLISSAAARYAWPDPKYEAIEQLRWDQRGYGSTALFTPCDTFIGGTQTGRSNSADWVRAAYHDAATYNAEDGTGGLDASIRFEEEQQRAENVGTGFANTFFFVNLIANRYVTYADGLAAAATIMIENCGGPVIDYRGGRVDATEPNKPGVPEPQQSLEEHVASFKKQGFNKTEMIGLVACGHSFGGVQHSSFPDLVPELNDPANTESNARFDTTFRVFDNAVATEYIKGTTQNPLVVGSNDTLNSDKRIFGSDGNATMAALAADPEHFARTCATLIAKMLDTVPRGVRLTDVITPIPVKPYDVQISYNANGTLNFIGGNVRLWNVAENPNRVVRGVVTDKNGVALKPVVLSHSSFQIGTAAGERFTSTWYTWPTLPAMDAAASIAKFHYEIDEGDGTPVRVADQDGLGFPMRDDVLFSETSCNYDSTGFPRPWRFDVAVRKGLNASRIFLQTYSLPTLTLEPMLREVGSGSYDLWSADVLPENDGIWTVSYQIEGMTIDVPGKHRIMLIDCPA</sequence>
<dbReference type="GO" id="GO:0046872">
    <property type="term" value="F:metal ion binding"/>
    <property type="evidence" value="ECO:0007669"/>
    <property type="project" value="UniProtKB-UniRule"/>
</dbReference>
<evidence type="ECO:0000256" key="2">
    <source>
        <dbReference type="ARBA" id="ARBA00005997"/>
    </source>
</evidence>
<dbReference type="PRINTS" id="PR00458">
    <property type="entry name" value="PEROXIDASE"/>
</dbReference>
<dbReference type="InterPro" id="IPR002016">
    <property type="entry name" value="Haem_peroxidase"/>
</dbReference>
<keyword evidence="8" id="KW-0732">Signal</keyword>
<keyword evidence="7" id="KW-0408">Iron</keyword>
<evidence type="ECO:0000256" key="8">
    <source>
        <dbReference type="RuleBase" id="RU363051"/>
    </source>
</evidence>
<dbReference type="GO" id="GO:0004601">
    <property type="term" value="F:peroxidase activity"/>
    <property type="evidence" value="ECO:0007669"/>
    <property type="project" value="UniProtKB-KW"/>
</dbReference>
<evidence type="ECO:0000256" key="1">
    <source>
        <dbReference type="ARBA" id="ARBA00003917"/>
    </source>
</evidence>
<dbReference type="InterPro" id="IPR044831">
    <property type="entry name" value="Ccp1-like"/>
</dbReference>
<dbReference type="Gene3D" id="1.10.420.10">
    <property type="entry name" value="Peroxidase, domain 2"/>
    <property type="match status" value="1"/>
</dbReference>
<dbReference type="Pfam" id="PF00141">
    <property type="entry name" value="peroxidase"/>
    <property type="match status" value="1"/>
</dbReference>
<reference evidence="11" key="1">
    <citation type="journal article" date="2012" name="Science">
        <title>The Paleozoic origin of enzymatic lignin decomposition reconstructed from 31 fungal genomes.</title>
        <authorList>
            <person name="Floudas D."/>
            <person name="Binder M."/>
            <person name="Riley R."/>
            <person name="Barry K."/>
            <person name="Blanchette R.A."/>
            <person name="Henrissat B."/>
            <person name="Martinez A.T."/>
            <person name="Otillar R."/>
            <person name="Spatafora J.W."/>
            <person name="Yadav J.S."/>
            <person name="Aerts A."/>
            <person name="Benoit I."/>
            <person name="Boyd A."/>
            <person name="Carlson A."/>
            <person name="Copeland A."/>
            <person name="Coutinho P.M."/>
            <person name="de Vries R.P."/>
            <person name="Ferreira P."/>
            <person name="Findley K."/>
            <person name="Foster B."/>
            <person name="Gaskell J."/>
            <person name="Glotzer D."/>
            <person name="Gorecki P."/>
            <person name="Heitman J."/>
            <person name="Hesse C."/>
            <person name="Hori C."/>
            <person name="Igarashi K."/>
            <person name="Jurgens J.A."/>
            <person name="Kallen N."/>
            <person name="Kersten P."/>
            <person name="Kohler A."/>
            <person name="Kuees U."/>
            <person name="Kumar T.K.A."/>
            <person name="Kuo A."/>
            <person name="LaButti K."/>
            <person name="Larrondo L.F."/>
            <person name="Lindquist E."/>
            <person name="Ling A."/>
            <person name="Lombard V."/>
            <person name="Lucas S."/>
            <person name="Lundell T."/>
            <person name="Martin R."/>
            <person name="McLaughlin D.J."/>
            <person name="Morgenstern I."/>
            <person name="Morin E."/>
            <person name="Murat C."/>
            <person name="Nagy L.G."/>
            <person name="Nolan M."/>
            <person name="Ohm R.A."/>
            <person name="Patyshakuliyeva A."/>
            <person name="Rokas A."/>
            <person name="Ruiz-Duenas F.J."/>
            <person name="Sabat G."/>
            <person name="Salamov A."/>
            <person name="Samejima M."/>
            <person name="Schmutz J."/>
            <person name="Slot J.C."/>
            <person name="St John F."/>
            <person name="Stenlid J."/>
            <person name="Sun H."/>
            <person name="Sun S."/>
            <person name="Syed K."/>
            <person name="Tsang A."/>
            <person name="Wiebenga A."/>
            <person name="Young D."/>
            <person name="Pisabarro A."/>
            <person name="Eastwood D.C."/>
            <person name="Martin F."/>
            <person name="Cullen D."/>
            <person name="Grigoriev I.V."/>
            <person name="Hibbett D.S."/>
        </authorList>
    </citation>
    <scope>NUCLEOTIDE SEQUENCE [LARGE SCALE GENOMIC DNA]</scope>
    <source>
        <strain evidence="11">TFB10046</strain>
    </source>
</reference>
<dbReference type="InterPro" id="IPR002207">
    <property type="entry name" value="Peroxidase_I"/>
</dbReference>
<dbReference type="Proteomes" id="UP000006514">
    <property type="component" value="Unassembled WGS sequence"/>
</dbReference>
<keyword evidence="11" id="KW-1185">Reference proteome</keyword>
<evidence type="ECO:0000259" key="9">
    <source>
        <dbReference type="PROSITE" id="PS50873"/>
    </source>
</evidence>
<organism evidence="10 11">
    <name type="scientific">Auricularia subglabra (strain TFB-10046 / SS5)</name>
    <name type="common">White-rot fungus</name>
    <name type="synonym">Auricularia delicata (strain TFB10046)</name>
    <dbReference type="NCBI Taxonomy" id="717982"/>
    <lineage>
        <taxon>Eukaryota</taxon>
        <taxon>Fungi</taxon>
        <taxon>Dikarya</taxon>
        <taxon>Basidiomycota</taxon>
        <taxon>Agaricomycotina</taxon>
        <taxon>Agaricomycetes</taxon>
        <taxon>Auriculariales</taxon>
        <taxon>Auriculariaceae</taxon>
        <taxon>Auricularia</taxon>
    </lineage>
</organism>
<comment type="similarity">
    <text evidence="2">Belongs to the peroxidase family. Cytochrome c peroxidase subfamily.</text>
</comment>
<dbReference type="PANTHER" id="PTHR31356:SF53">
    <property type="entry name" value="HEME PEROXIDASE"/>
    <property type="match status" value="1"/>
</dbReference>
<keyword evidence="4" id="KW-0349">Heme</keyword>
<dbReference type="GO" id="GO:0042744">
    <property type="term" value="P:hydrogen peroxide catabolic process"/>
    <property type="evidence" value="ECO:0007669"/>
    <property type="project" value="TreeGrafter"/>
</dbReference>
<keyword evidence="3 8" id="KW-0575">Peroxidase</keyword>
<dbReference type="OrthoDB" id="2144714at2759"/>
<comment type="function">
    <text evidence="1">Destroys radicals which are normally produced within the cells and which are toxic to biological systems.</text>
</comment>
<evidence type="ECO:0000313" key="11">
    <source>
        <dbReference type="Proteomes" id="UP000006514"/>
    </source>
</evidence>
<dbReference type="GO" id="GO:0034599">
    <property type="term" value="P:cellular response to oxidative stress"/>
    <property type="evidence" value="ECO:0007669"/>
    <property type="project" value="InterPro"/>
</dbReference>
<dbReference type="eggNOG" id="KOG4157">
    <property type="taxonomic scope" value="Eukaryota"/>
</dbReference>
<dbReference type="PROSITE" id="PS50873">
    <property type="entry name" value="PEROXIDASE_4"/>
    <property type="match status" value="1"/>
</dbReference>
<dbReference type="GO" id="GO:0000302">
    <property type="term" value="P:response to reactive oxygen species"/>
    <property type="evidence" value="ECO:0007669"/>
    <property type="project" value="TreeGrafter"/>
</dbReference>
<gene>
    <name evidence="10" type="ORF">AURDEDRAFT_173301</name>
</gene>
<feature type="signal peptide" evidence="8">
    <location>
        <begin position="1"/>
        <end position="22"/>
    </location>
</feature>
<feature type="chain" id="PRO_5006992444" description="Peroxidase" evidence="8">
    <location>
        <begin position="23"/>
        <end position="522"/>
    </location>
</feature>
<dbReference type="KEGG" id="adl:AURDEDRAFT_173301"/>
<feature type="domain" description="Plant heme peroxidase family profile" evidence="9">
    <location>
        <begin position="48"/>
        <end position="337"/>
    </location>
</feature>
<evidence type="ECO:0000256" key="4">
    <source>
        <dbReference type="ARBA" id="ARBA00022617"/>
    </source>
</evidence>
<proteinExistence type="inferred from homology"/>
<evidence type="ECO:0000256" key="6">
    <source>
        <dbReference type="ARBA" id="ARBA00023002"/>
    </source>
</evidence>
<dbReference type="AlphaFoldDB" id="J0WW42"/>
<dbReference type="PANTHER" id="PTHR31356">
    <property type="entry name" value="THYLAKOID LUMENAL 29 KDA PROTEIN, CHLOROPLASTIC-RELATED"/>
    <property type="match status" value="1"/>
</dbReference>
<evidence type="ECO:0000256" key="5">
    <source>
        <dbReference type="ARBA" id="ARBA00022723"/>
    </source>
</evidence>
<dbReference type="EC" id="1.11.1.-" evidence="8"/>
<dbReference type="InterPro" id="IPR010255">
    <property type="entry name" value="Haem_peroxidase_sf"/>
</dbReference>
<dbReference type="SUPFAM" id="SSF48113">
    <property type="entry name" value="Heme-dependent peroxidases"/>
    <property type="match status" value="1"/>
</dbReference>
<evidence type="ECO:0000256" key="3">
    <source>
        <dbReference type="ARBA" id="ARBA00022559"/>
    </source>
</evidence>
<dbReference type="InParanoid" id="J0WW42"/>
<keyword evidence="5" id="KW-0479">Metal-binding</keyword>
<evidence type="ECO:0000313" key="10">
    <source>
        <dbReference type="EMBL" id="EJD37638.1"/>
    </source>
</evidence>